<dbReference type="AlphaFoldDB" id="A0A1B6QCZ6"/>
<name>A0A1B6QCZ6_SORBI</name>
<reference evidence="1 2" key="1">
    <citation type="journal article" date="2009" name="Nature">
        <title>The Sorghum bicolor genome and the diversification of grasses.</title>
        <authorList>
            <person name="Paterson A.H."/>
            <person name="Bowers J.E."/>
            <person name="Bruggmann R."/>
            <person name="Dubchak I."/>
            <person name="Grimwood J."/>
            <person name="Gundlach H."/>
            <person name="Haberer G."/>
            <person name="Hellsten U."/>
            <person name="Mitros T."/>
            <person name="Poliakov A."/>
            <person name="Schmutz J."/>
            <person name="Spannagl M."/>
            <person name="Tang H."/>
            <person name="Wang X."/>
            <person name="Wicker T."/>
            <person name="Bharti A.K."/>
            <person name="Chapman J."/>
            <person name="Feltus F.A."/>
            <person name="Gowik U."/>
            <person name="Grigoriev I.V."/>
            <person name="Lyons E."/>
            <person name="Maher C.A."/>
            <person name="Martis M."/>
            <person name="Narechania A."/>
            <person name="Otillar R.P."/>
            <person name="Penning B.W."/>
            <person name="Salamov A.A."/>
            <person name="Wang Y."/>
            <person name="Zhang L."/>
            <person name="Carpita N.C."/>
            <person name="Freeling M."/>
            <person name="Gingle A.R."/>
            <person name="Hash C.T."/>
            <person name="Keller B."/>
            <person name="Klein P."/>
            <person name="Kresovich S."/>
            <person name="McCann M.C."/>
            <person name="Ming R."/>
            <person name="Peterson D.G."/>
            <person name="Mehboob-ur-Rahman"/>
            <person name="Ware D."/>
            <person name="Westhoff P."/>
            <person name="Mayer K.F."/>
            <person name="Messing J."/>
            <person name="Rokhsar D.S."/>
        </authorList>
    </citation>
    <scope>NUCLEOTIDE SEQUENCE [LARGE SCALE GENOMIC DNA]</scope>
    <source>
        <strain evidence="2">cv. BTx623</strain>
    </source>
</reference>
<gene>
    <name evidence="1" type="ORF">SORBI_3002G228300</name>
</gene>
<protein>
    <submittedName>
        <fullName evidence="1">Uncharacterized protein</fullName>
    </submittedName>
</protein>
<keyword evidence="2" id="KW-1185">Reference proteome</keyword>
<accession>A0A1B6QCZ6</accession>
<evidence type="ECO:0000313" key="1">
    <source>
        <dbReference type="EMBL" id="KXG35784.1"/>
    </source>
</evidence>
<evidence type="ECO:0000313" key="2">
    <source>
        <dbReference type="Proteomes" id="UP000000768"/>
    </source>
</evidence>
<proteinExistence type="predicted"/>
<sequence length="116" mass="13380">MELCAPCHRLHIMLIPTSCILLFCPSPFPHANLLLLTFSWHRNIFEGRDISHMYMDAQLADGEIHGLKSYYYILNNISRATVYLKIVDCKVVRKVKGTKSFIRPQGNVVIRQYVSV</sequence>
<dbReference type="Gramene" id="KXG35784">
    <property type="protein sequence ID" value="KXG35784"/>
    <property type="gene ID" value="SORBI_3002G228300"/>
</dbReference>
<dbReference type="Proteomes" id="UP000000768">
    <property type="component" value="Chromosome 2"/>
</dbReference>
<dbReference type="EMBL" id="CM000761">
    <property type="protein sequence ID" value="KXG35784.1"/>
    <property type="molecule type" value="Genomic_DNA"/>
</dbReference>
<organism evidence="1 2">
    <name type="scientific">Sorghum bicolor</name>
    <name type="common">Sorghum</name>
    <name type="synonym">Sorghum vulgare</name>
    <dbReference type="NCBI Taxonomy" id="4558"/>
    <lineage>
        <taxon>Eukaryota</taxon>
        <taxon>Viridiplantae</taxon>
        <taxon>Streptophyta</taxon>
        <taxon>Embryophyta</taxon>
        <taxon>Tracheophyta</taxon>
        <taxon>Spermatophyta</taxon>
        <taxon>Magnoliopsida</taxon>
        <taxon>Liliopsida</taxon>
        <taxon>Poales</taxon>
        <taxon>Poaceae</taxon>
        <taxon>PACMAD clade</taxon>
        <taxon>Panicoideae</taxon>
        <taxon>Andropogonodae</taxon>
        <taxon>Andropogoneae</taxon>
        <taxon>Sorghinae</taxon>
        <taxon>Sorghum</taxon>
    </lineage>
</organism>
<dbReference type="InParanoid" id="A0A1B6QCZ6"/>
<reference evidence="2" key="2">
    <citation type="journal article" date="2018" name="Plant J.">
        <title>The Sorghum bicolor reference genome: improved assembly, gene annotations, a transcriptome atlas, and signatures of genome organization.</title>
        <authorList>
            <person name="McCormick R.F."/>
            <person name="Truong S.K."/>
            <person name="Sreedasyam A."/>
            <person name="Jenkins J."/>
            <person name="Shu S."/>
            <person name="Sims D."/>
            <person name="Kennedy M."/>
            <person name="Amirebrahimi M."/>
            <person name="Weers B.D."/>
            <person name="McKinley B."/>
            <person name="Mattison A."/>
            <person name="Morishige D.T."/>
            <person name="Grimwood J."/>
            <person name="Schmutz J."/>
            <person name="Mullet J.E."/>
        </authorList>
    </citation>
    <scope>NUCLEOTIDE SEQUENCE [LARGE SCALE GENOMIC DNA]</scope>
    <source>
        <strain evidence="2">cv. BTx623</strain>
    </source>
</reference>